<dbReference type="EMBL" id="FOZK01000002">
    <property type="protein sequence ID" value="SFS00417.1"/>
    <property type="molecule type" value="Genomic_DNA"/>
</dbReference>
<dbReference type="Gene3D" id="3.30.530.20">
    <property type="match status" value="1"/>
</dbReference>
<evidence type="ECO:0000313" key="3">
    <source>
        <dbReference type="Proteomes" id="UP000199062"/>
    </source>
</evidence>
<keyword evidence="3" id="KW-1185">Reference proteome</keyword>
<proteinExistence type="predicted"/>
<gene>
    <name evidence="2" type="ORF">SAMN05216559_2357</name>
</gene>
<evidence type="ECO:0008006" key="4">
    <source>
        <dbReference type="Google" id="ProtNLM"/>
    </source>
</evidence>
<dbReference type="Pfam" id="PF10604">
    <property type="entry name" value="Polyketide_cyc2"/>
    <property type="match status" value="1"/>
</dbReference>
<accession>A0A1I6LAC4</accession>
<dbReference type="InterPro" id="IPR023393">
    <property type="entry name" value="START-like_dom_sf"/>
</dbReference>
<dbReference type="RefSeq" id="WP_089816711.1">
    <property type="nucleotide sequence ID" value="NZ_FOZK01000002.1"/>
</dbReference>
<dbReference type="InterPro" id="IPR019587">
    <property type="entry name" value="Polyketide_cyclase/dehydratase"/>
</dbReference>
<sequence length="179" mass="20384">MQTIVAGTQIDAPRADVFAFFEHMNDRRYRAWHPEAHRDFRYVSGDRIETGTVAHFEEVVGGDDHSLDAEYTAVVPDHVIEFRLTHPVWRLFLRRVRLEFRDSGRGSHFVQKLFLRSGPISAHSARIQDELAVVKQHMDEEGENLRDIVENDRVDAIDAGSDPAAVGEPSAQRLNVQTP</sequence>
<dbReference type="OrthoDB" id="302243at2157"/>
<evidence type="ECO:0000313" key="2">
    <source>
        <dbReference type="EMBL" id="SFS00417.1"/>
    </source>
</evidence>
<dbReference type="STRING" id="767519.SAMN05216559_2357"/>
<dbReference type="Proteomes" id="UP000199062">
    <property type="component" value="Unassembled WGS sequence"/>
</dbReference>
<feature type="region of interest" description="Disordered" evidence="1">
    <location>
        <begin position="157"/>
        <end position="179"/>
    </location>
</feature>
<reference evidence="2 3" key="1">
    <citation type="submission" date="2016-10" db="EMBL/GenBank/DDBJ databases">
        <authorList>
            <person name="de Groot N.N."/>
        </authorList>
    </citation>
    <scope>NUCLEOTIDE SEQUENCE [LARGE SCALE GENOMIC DNA]</scope>
    <source>
        <strain evidence="2 3">CGMCC 1.10457</strain>
    </source>
</reference>
<protein>
    <recommendedName>
        <fullName evidence="4">Polyketide cyclase / dehydrase and lipid transport</fullName>
    </recommendedName>
</protein>
<organism evidence="2 3">
    <name type="scientific">Halomicrobium zhouii</name>
    <dbReference type="NCBI Taxonomy" id="767519"/>
    <lineage>
        <taxon>Archaea</taxon>
        <taxon>Methanobacteriati</taxon>
        <taxon>Methanobacteriota</taxon>
        <taxon>Stenosarchaea group</taxon>
        <taxon>Halobacteria</taxon>
        <taxon>Halobacteriales</taxon>
        <taxon>Haloarculaceae</taxon>
        <taxon>Halomicrobium</taxon>
    </lineage>
</organism>
<dbReference type="AlphaFoldDB" id="A0A1I6LAC4"/>
<evidence type="ECO:0000256" key="1">
    <source>
        <dbReference type="SAM" id="MobiDB-lite"/>
    </source>
</evidence>
<dbReference type="SUPFAM" id="SSF55961">
    <property type="entry name" value="Bet v1-like"/>
    <property type="match status" value="1"/>
</dbReference>
<name>A0A1I6LAC4_9EURY</name>